<feature type="region of interest" description="Disordered" evidence="5">
    <location>
        <begin position="132"/>
        <end position="154"/>
    </location>
</feature>
<dbReference type="PANTHER" id="PTHR43003">
    <property type="entry name" value="DNA-3-METHYLADENINE GLYCOSYLASE"/>
    <property type="match status" value="1"/>
</dbReference>
<dbReference type="InterPro" id="IPR023170">
    <property type="entry name" value="HhH_base_excis_C"/>
</dbReference>
<keyword evidence="3" id="KW-0227">DNA damage</keyword>
<evidence type="ECO:0000256" key="2">
    <source>
        <dbReference type="ARBA" id="ARBA00012000"/>
    </source>
</evidence>
<evidence type="ECO:0000256" key="3">
    <source>
        <dbReference type="ARBA" id="ARBA00022763"/>
    </source>
</evidence>
<evidence type="ECO:0000259" key="6">
    <source>
        <dbReference type="SMART" id="SM00478"/>
    </source>
</evidence>
<evidence type="ECO:0000313" key="8">
    <source>
        <dbReference type="Proteomes" id="UP000807371"/>
    </source>
</evidence>
<dbReference type="Gene3D" id="1.10.1670.10">
    <property type="entry name" value="Helix-hairpin-Helix base-excision DNA repair enzymes (C-terminal)"/>
    <property type="match status" value="1"/>
</dbReference>
<evidence type="ECO:0000256" key="5">
    <source>
        <dbReference type="SAM" id="MobiDB-lite"/>
    </source>
</evidence>
<dbReference type="EC" id="3.2.2.21" evidence="2"/>
<comment type="catalytic activity">
    <reaction evidence="1">
        <text>Hydrolysis of alkylated DNA, releasing 3-methyladenine, 3-methylguanine, 7-methylguanine and 7-methyladenine.</text>
        <dbReference type="EC" id="3.2.2.21"/>
    </reaction>
</comment>
<name>A0ABS0NSP5_9ACTN</name>
<comment type="caution">
    <text evidence="7">The sequence shown here is derived from an EMBL/GenBank/DDBJ whole genome shotgun (WGS) entry which is preliminary data.</text>
</comment>
<dbReference type="EMBL" id="JACYXC010000001">
    <property type="protein sequence ID" value="MBH5338247.1"/>
    <property type="molecule type" value="Genomic_DNA"/>
</dbReference>
<keyword evidence="8" id="KW-1185">Reference proteome</keyword>
<gene>
    <name evidence="7" type="ORF">IHE55_27055</name>
</gene>
<sequence>MGAARPAGWGGLTHLFPTAETLAEASLAPLGLPADRRQALRAVSTALADGTLRLDPGADREEAERRLLELPGVGAWAAGYIRMRALGDPDVLLPRDPVFRTVPPEAGWGPGGADGWRPWRSYAMHHLWHRRRSARPAPSAGPAGTAGRATAGRD</sequence>
<keyword evidence="4" id="KW-0234">DNA repair</keyword>
<evidence type="ECO:0000313" key="7">
    <source>
        <dbReference type="EMBL" id="MBH5338247.1"/>
    </source>
</evidence>
<dbReference type="Gene3D" id="1.10.340.30">
    <property type="entry name" value="Hypothetical protein, domain 2"/>
    <property type="match status" value="1"/>
</dbReference>
<dbReference type="InterPro" id="IPR051912">
    <property type="entry name" value="Alkylbase_DNA_Glycosylase/TA"/>
</dbReference>
<dbReference type="InterPro" id="IPR011257">
    <property type="entry name" value="DNA_glycosylase"/>
</dbReference>
<dbReference type="RefSeq" id="WP_197992326.1">
    <property type="nucleotide sequence ID" value="NZ_JACYXC010000001.1"/>
</dbReference>
<dbReference type="Proteomes" id="UP000807371">
    <property type="component" value="Unassembled WGS sequence"/>
</dbReference>
<feature type="compositionally biased region" description="Low complexity" evidence="5">
    <location>
        <begin position="135"/>
        <end position="154"/>
    </location>
</feature>
<reference evidence="7 8" key="1">
    <citation type="submission" date="2020-09" db="EMBL/GenBank/DDBJ databases">
        <title>Biosynthesis of the nuclear factor of activated T cells inhibitor NFAT-133 and its congeners in Streptomyces pactum.</title>
        <authorList>
            <person name="Zhou W."/>
            <person name="Posri P."/>
            <person name="Abugrain M.E."/>
            <person name="Weisberg A.J."/>
            <person name="Chang J.H."/>
            <person name="Mahmud T."/>
        </authorList>
    </citation>
    <scope>NUCLEOTIDE SEQUENCE [LARGE SCALE GENOMIC DNA]</scope>
    <source>
        <strain evidence="7 8">ATCC 27456</strain>
    </source>
</reference>
<accession>A0ABS0NSP5</accession>
<dbReference type="InterPro" id="IPR003265">
    <property type="entry name" value="HhH-GPD_domain"/>
</dbReference>
<dbReference type="PANTHER" id="PTHR43003:SF13">
    <property type="entry name" value="DNA-3-METHYLADENINE GLYCOSYLASE 2"/>
    <property type="match status" value="1"/>
</dbReference>
<evidence type="ECO:0000256" key="1">
    <source>
        <dbReference type="ARBA" id="ARBA00000086"/>
    </source>
</evidence>
<proteinExistence type="predicted"/>
<feature type="domain" description="HhH-GPD" evidence="6">
    <location>
        <begin position="1"/>
        <end position="132"/>
    </location>
</feature>
<dbReference type="SMART" id="SM00478">
    <property type="entry name" value="ENDO3c"/>
    <property type="match status" value="1"/>
</dbReference>
<organism evidence="7 8">
    <name type="scientific">Streptomyces pactum</name>
    <dbReference type="NCBI Taxonomy" id="68249"/>
    <lineage>
        <taxon>Bacteria</taxon>
        <taxon>Bacillati</taxon>
        <taxon>Actinomycetota</taxon>
        <taxon>Actinomycetes</taxon>
        <taxon>Kitasatosporales</taxon>
        <taxon>Streptomycetaceae</taxon>
        <taxon>Streptomyces</taxon>
    </lineage>
</organism>
<protein>
    <recommendedName>
        <fullName evidence="2">DNA-3-methyladenine glycosylase II</fullName>
        <ecNumber evidence="2">3.2.2.21</ecNumber>
    </recommendedName>
</protein>
<evidence type="ECO:0000256" key="4">
    <source>
        <dbReference type="ARBA" id="ARBA00023204"/>
    </source>
</evidence>
<dbReference type="SUPFAM" id="SSF48150">
    <property type="entry name" value="DNA-glycosylase"/>
    <property type="match status" value="1"/>
</dbReference>